<dbReference type="GO" id="GO:0140662">
    <property type="term" value="F:ATP-dependent protein folding chaperone"/>
    <property type="evidence" value="ECO:0007669"/>
    <property type="project" value="InterPro"/>
</dbReference>
<dbReference type="Proteomes" id="UP000324800">
    <property type="component" value="Unassembled WGS sequence"/>
</dbReference>
<dbReference type="InterPro" id="IPR017998">
    <property type="entry name" value="Chaperone_TCP-1"/>
</dbReference>
<dbReference type="InterPro" id="IPR002423">
    <property type="entry name" value="Cpn60/GroEL/TCP-1"/>
</dbReference>
<dbReference type="PANTHER" id="PTHR11353">
    <property type="entry name" value="CHAPERONIN"/>
    <property type="match status" value="1"/>
</dbReference>
<proteinExistence type="predicted"/>
<organism evidence="4 5">
    <name type="scientific">Streblomastix strix</name>
    <dbReference type="NCBI Taxonomy" id="222440"/>
    <lineage>
        <taxon>Eukaryota</taxon>
        <taxon>Metamonada</taxon>
        <taxon>Preaxostyla</taxon>
        <taxon>Oxymonadida</taxon>
        <taxon>Streblomastigidae</taxon>
        <taxon>Streblomastix</taxon>
    </lineage>
</organism>
<feature type="non-terminal residue" evidence="4">
    <location>
        <position position="1"/>
    </location>
</feature>
<dbReference type="Gene3D" id="3.50.7.10">
    <property type="entry name" value="GroEL"/>
    <property type="match status" value="1"/>
</dbReference>
<dbReference type="Gene3D" id="3.30.260.10">
    <property type="entry name" value="TCP-1-like chaperonin intermediate domain"/>
    <property type="match status" value="1"/>
</dbReference>
<evidence type="ECO:0000313" key="5">
    <source>
        <dbReference type="Proteomes" id="UP000324800"/>
    </source>
</evidence>
<sequence length="91" mass="9984">VKLVKRGGGKGGKAKYPVKNINILKAHGGQMRDSCVVPGICINYTRAAQGMPRVIKDAKIALLDFGLQKYRMRMGIQVEITKASELEAVRE</sequence>
<evidence type="ECO:0000313" key="4">
    <source>
        <dbReference type="EMBL" id="KAA6323246.1"/>
    </source>
</evidence>
<dbReference type="SUPFAM" id="SSF52029">
    <property type="entry name" value="GroEL apical domain-like"/>
    <property type="match status" value="1"/>
</dbReference>
<keyword evidence="1" id="KW-0547">Nucleotide-binding</keyword>
<dbReference type="Pfam" id="PF00118">
    <property type="entry name" value="Cpn60_TCP1"/>
    <property type="match status" value="1"/>
</dbReference>
<evidence type="ECO:0000256" key="1">
    <source>
        <dbReference type="ARBA" id="ARBA00022741"/>
    </source>
</evidence>
<comment type="caution">
    <text evidence="4">The sequence shown here is derived from an EMBL/GenBank/DDBJ whole genome shotgun (WGS) entry which is preliminary data.</text>
</comment>
<keyword evidence="2" id="KW-0067">ATP-binding</keyword>
<protein>
    <submittedName>
        <fullName evidence="4">Putative t-complex protein 1 subunit alpha</fullName>
    </submittedName>
</protein>
<evidence type="ECO:0000256" key="2">
    <source>
        <dbReference type="ARBA" id="ARBA00022840"/>
    </source>
</evidence>
<dbReference type="GO" id="GO:0005524">
    <property type="term" value="F:ATP binding"/>
    <property type="evidence" value="ECO:0007669"/>
    <property type="project" value="UniProtKB-KW"/>
</dbReference>
<dbReference type="InterPro" id="IPR027410">
    <property type="entry name" value="TCP-1-like_intermed_sf"/>
</dbReference>
<dbReference type="AlphaFoldDB" id="A0A5J4QMV5"/>
<reference evidence="4 5" key="1">
    <citation type="submission" date="2019-03" db="EMBL/GenBank/DDBJ databases">
        <title>Single cell metagenomics reveals metabolic interactions within the superorganism composed of flagellate Streblomastix strix and complex community of Bacteroidetes bacteria on its surface.</title>
        <authorList>
            <person name="Treitli S.C."/>
            <person name="Kolisko M."/>
            <person name="Husnik F."/>
            <person name="Keeling P."/>
            <person name="Hampl V."/>
        </authorList>
    </citation>
    <scope>NUCLEOTIDE SEQUENCE [LARGE SCALE GENOMIC DNA]</scope>
    <source>
        <strain evidence="4">ST1C</strain>
    </source>
</reference>
<accession>A0A5J4QMV5</accession>
<feature type="non-terminal residue" evidence="4">
    <location>
        <position position="91"/>
    </location>
</feature>
<evidence type="ECO:0000256" key="3">
    <source>
        <dbReference type="ARBA" id="ARBA00023186"/>
    </source>
</evidence>
<dbReference type="OrthoDB" id="496at2759"/>
<name>A0A5J4QMV5_9EUKA</name>
<gene>
    <name evidence="4" type="ORF">EZS28_054335</name>
</gene>
<dbReference type="EMBL" id="SNRW01044697">
    <property type="protein sequence ID" value="KAA6323246.1"/>
    <property type="molecule type" value="Genomic_DNA"/>
</dbReference>
<keyword evidence="3" id="KW-0143">Chaperone</keyword>
<dbReference type="InterPro" id="IPR027409">
    <property type="entry name" value="GroEL-like_apical_dom_sf"/>
</dbReference>